<keyword evidence="4" id="KW-1185">Reference proteome</keyword>
<evidence type="ECO:0000313" key="3">
    <source>
        <dbReference type="EMBL" id="PGH02353.1"/>
    </source>
</evidence>
<protein>
    <submittedName>
        <fullName evidence="3">Uncharacterized protein</fullName>
    </submittedName>
</protein>
<dbReference type="PANTHER" id="PTHR42732">
    <property type="entry name" value="BETA-GALACTOSIDASE"/>
    <property type="match status" value="1"/>
</dbReference>
<dbReference type="STRING" id="1447883.A0A2B7X0N6"/>
<keyword evidence="2" id="KW-0732">Signal</keyword>
<dbReference type="GO" id="GO:0004553">
    <property type="term" value="F:hydrolase activity, hydrolyzing O-glycosyl compounds"/>
    <property type="evidence" value="ECO:0007669"/>
    <property type="project" value="InterPro"/>
</dbReference>
<dbReference type="AlphaFoldDB" id="A0A2B7X0N6"/>
<dbReference type="InterPro" id="IPR051913">
    <property type="entry name" value="GH2_Domain-Containing"/>
</dbReference>
<feature type="compositionally biased region" description="Polar residues" evidence="1">
    <location>
        <begin position="259"/>
        <end position="268"/>
    </location>
</feature>
<evidence type="ECO:0000256" key="2">
    <source>
        <dbReference type="SAM" id="SignalP"/>
    </source>
</evidence>
<comment type="caution">
    <text evidence="3">The sequence shown here is derived from an EMBL/GenBank/DDBJ whole genome shotgun (WGS) entry which is preliminary data.</text>
</comment>
<accession>A0A2B7X0N6</accession>
<dbReference type="Proteomes" id="UP000224634">
    <property type="component" value="Unassembled WGS sequence"/>
</dbReference>
<evidence type="ECO:0000256" key="1">
    <source>
        <dbReference type="SAM" id="MobiDB-lite"/>
    </source>
</evidence>
<dbReference type="OrthoDB" id="408320at2759"/>
<name>A0A2B7X0N6_POLH7</name>
<dbReference type="SUPFAM" id="SSF49785">
    <property type="entry name" value="Galactose-binding domain-like"/>
    <property type="match status" value="1"/>
</dbReference>
<feature type="signal peptide" evidence="2">
    <location>
        <begin position="1"/>
        <end position="32"/>
    </location>
</feature>
<reference evidence="3 4" key="1">
    <citation type="submission" date="2017-10" db="EMBL/GenBank/DDBJ databases">
        <title>Comparative genomics in systemic dimorphic fungi from Ajellomycetaceae.</title>
        <authorList>
            <person name="Munoz J.F."/>
            <person name="Mcewen J.G."/>
            <person name="Clay O.K."/>
            <person name="Cuomo C.A."/>
        </authorList>
    </citation>
    <scope>NUCLEOTIDE SEQUENCE [LARGE SCALE GENOMIC DNA]</scope>
    <source>
        <strain evidence="3 4">UAMH7299</strain>
    </source>
</reference>
<feature type="region of interest" description="Disordered" evidence="1">
    <location>
        <begin position="242"/>
        <end position="268"/>
    </location>
</feature>
<dbReference type="Gene3D" id="2.60.120.260">
    <property type="entry name" value="Galactose-binding domain-like"/>
    <property type="match status" value="1"/>
</dbReference>
<dbReference type="PANTHER" id="PTHR42732:SF1">
    <property type="entry name" value="BETA-MANNOSIDASE"/>
    <property type="match status" value="1"/>
</dbReference>
<proteinExistence type="predicted"/>
<dbReference type="InterPro" id="IPR013783">
    <property type="entry name" value="Ig-like_fold"/>
</dbReference>
<dbReference type="InterPro" id="IPR008979">
    <property type="entry name" value="Galactose-bd-like_sf"/>
</dbReference>
<sequence length="338" mass="37676">MYPLQRLSSDARRLIFLSLLLLTTINVQLVDAVSIKSPRQDAIDGGTVAGRERISITLKPSILPSANKFISDPAKHHEWPNAEDPIVSGGMGRLPVHGVDWYRQILAMNRDDRGKSIYLDIDSAMSYAMVWLNSNLVSGWPYSYNSFHLDLTPYIEPGRDNLLAIRLDNPTESARWYPGGGLYQNIWLTKVDPTHIAQWGTFITSKKKVSDKSPTLELAVEIENKGTASQQIEVVTDVHTFDGTSGRTRRKSGRISTKESTSIPANQKHSIKWLSSGKKKFRSSGGHHQHNNPICTSLLRAFFDNGKVIDTSETHFGIRSVKYDSKRACSHSGCESAP</sequence>
<gene>
    <name evidence="3" type="ORF">AJ80_08875</name>
</gene>
<dbReference type="Gene3D" id="2.60.40.10">
    <property type="entry name" value="Immunoglobulins"/>
    <property type="match status" value="1"/>
</dbReference>
<organism evidence="3 4">
    <name type="scientific">Polytolypa hystricis (strain UAMH7299)</name>
    <dbReference type="NCBI Taxonomy" id="1447883"/>
    <lineage>
        <taxon>Eukaryota</taxon>
        <taxon>Fungi</taxon>
        <taxon>Dikarya</taxon>
        <taxon>Ascomycota</taxon>
        <taxon>Pezizomycotina</taxon>
        <taxon>Eurotiomycetes</taxon>
        <taxon>Eurotiomycetidae</taxon>
        <taxon>Onygenales</taxon>
        <taxon>Onygenales incertae sedis</taxon>
        <taxon>Polytolypa</taxon>
    </lineage>
</organism>
<dbReference type="EMBL" id="PDNA01000224">
    <property type="protein sequence ID" value="PGH02353.1"/>
    <property type="molecule type" value="Genomic_DNA"/>
</dbReference>
<feature type="chain" id="PRO_5011998962" evidence="2">
    <location>
        <begin position="33"/>
        <end position="338"/>
    </location>
</feature>
<dbReference type="GO" id="GO:0005975">
    <property type="term" value="P:carbohydrate metabolic process"/>
    <property type="evidence" value="ECO:0007669"/>
    <property type="project" value="InterPro"/>
</dbReference>
<evidence type="ECO:0000313" key="4">
    <source>
        <dbReference type="Proteomes" id="UP000224634"/>
    </source>
</evidence>